<evidence type="ECO:0000313" key="1">
    <source>
        <dbReference type="EMBL" id="PCK28625.1"/>
    </source>
</evidence>
<dbReference type="KEGG" id="rqi:C1M55_04720"/>
<dbReference type="PANTHER" id="PTHR30383">
    <property type="entry name" value="THIOESTERASE 1/PROTEASE 1/LYSOPHOSPHOLIPASE L1"/>
    <property type="match status" value="1"/>
</dbReference>
<accession>A0A2A5JGD9</accession>
<evidence type="ECO:0000313" key="2">
    <source>
        <dbReference type="Proteomes" id="UP000230886"/>
    </source>
</evidence>
<dbReference type="InterPro" id="IPR051532">
    <property type="entry name" value="Ester_Hydrolysis_Enzymes"/>
</dbReference>
<dbReference type="GO" id="GO:0004622">
    <property type="term" value="F:phosphatidylcholine lysophospholipase activity"/>
    <property type="evidence" value="ECO:0007669"/>
    <property type="project" value="TreeGrafter"/>
</dbReference>
<name>A0A2A5JGD9_RHOSG</name>
<dbReference type="InterPro" id="IPR013830">
    <property type="entry name" value="SGNH_hydro"/>
</dbReference>
<proteinExistence type="predicted"/>
<gene>
    <name evidence="1" type="ORF">CHR55_04760</name>
</gene>
<comment type="caution">
    <text evidence="1">The sequence shown here is derived from an EMBL/GenBank/DDBJ whole genome shotgun (WGS) entry which is preliminary data.</text>
</comment>
<sequence length="230" mass="25280">MTPTSKALKSRTAERIRLETLLVDSSTPIRWVFTGDSITQGLTHTDGHRSYVEHCAERIRGELSLFNHVLVNTGVSGNRSSDVRAGFAHRIEVFEPSVVLIMLGTNDALDGEEGLERFRDDLLDTIFRTRAIGAVPILQTPPPIDVENAPTRAGLVQYVEVVRQVAASTRVVFVDHYAQWTAHSPEGPPPALLADAFHPNEQGHYVLADAVLRELSIADTEVPVVPQVMS</sequence>
<dbReference type="RefSeq" id="WP_042449509.1">
    <property type="nucleotide sequence ID" value="NZ_CP025959.1"/>
</dbReference>
<dbReference type="InterPro" id="IPR036514">
    <property type="entry name" value="SGNH_hydro_sf"/>
</dbReference>
<reference evidence="1 2" key="1">
    <citation type="submission" date="2017-07" db="EMBL/GenBank/DDBJ databases">
        <title>Draft sequence of Rhodococcus enclensis 23b-28.</title>
        <authorList>
            <person name="Besaury L."/>
            <person name="Sancelme M."/>
            <person name="Amato P."/>
            <person name="Lallement A."/>
            <person name="Delort A.-M."/>
        </authorList>
    </citation>
    <scope>NUCLEOTIDE SEQUENCE [LARGE SCALE GENOMIC DNA]</scope>
    <source>
        <strain evidence="1 2">23b-28</strain>
    </source>
</reference>
<organism evidence="1 2">
    <name type="scientific">Rhodococcus qingshengii</name>
    <dbReference type="NCBI Taxonomy" id="334542"/>
    <lineage>
        <taxon>Bacteria</taxon>
        <taxon>Bacillati</taxon>
        <taxon>Actinomycetota</taxon>
        <taxon>Actinomycetes</taxon>
        <taxon>Mycobacteriales</taxon>
        <taxon>Nocardiaceae</taxon>
        <taxon>Rhodococcus</taxon>
        <taxon>Rhodococcus erythropolis group</taxon>
    </lineage>
</organism>
<dbReference type="PANTHER" id="PTHR30383:SF5">
    <property type="entry name" value="SGNH HYDROLASE-TYPE ESTERASE DOMAIN-CONTAINING PROTEIN"/>
    <property type="match status" value="1"/>
</dbReference>
<dbReference type="Proteomes" id="UP000230886">
    <property type="component" value="Unassembled WGS sequence"/>
</dbReference>
<dbReference type="AlphaFoldDB" id="A0A2A5JGD9"/>
<dbReference type="Pfam" id="PF13472">
    <property type="entry name" value="Lipase_GDSL_2"/>
    <property type="match status" value="1"/>
</dbReference>
<dbReference type="Gene3D" id="3.40.50.1110">
    <property type="entry name" value="SGNH hydrolase"/>
    <property type="match status" value="1"/>
</dbReference>
<protein>
    <submittedName>
        <fullName evidence="1">Lipase</fullName>
    </submittedName>
</protein>
<dbReference type="EMBL" id="NOVD01000002">
    <property type="protein sequence ID" value="PCK28625.1"/>
    <property type="molecule type" value="Genomic_DNA"/>
</dbReference>
<dbReference type="SUPFAM" id="SSF52266">
    <property type="entry name" value="SGNH hydrolase"/>
    <property type="match status" value="1"/>
</dbReference>